<dbReference type="EMBL" id="LR746273">
    <property type="protein sequence ID" value="CAA7404041.1"/>
    <property type="molecule type" value="Genomic_DNA"/>
</dbReference>
<name>A0A7I8L202_SPIIN</name>
<accession>A0A7I8L202</accession>
<evidence type="ECO:0000256" key="1">
    <source>
        <dbReference type="SAM" id="SignalP"/>
    </source>
</evidence>
<organism evidence="3 4">
    <name type="scientific">Spirodela intermedia</name>
    <name type="common">Intermediate duckweed</name>
    <dbReference type="NCBI Taxonomy" id="51605"/>
    <lineage>
        <taxon>Eukaryota</taxon>
        <taxon>Viridiplantae</taxon>
        <taxon>Streptophyta</taxon>
        <taxon>Embryophyta</taxon>
        <taxon>Tracheophyta</taxon>
        <taxon>Spermatophyta</taxon>
        <taxon>Magnoliopsida</taxon>
        <taxon>Liliopsida</taxon>
        <taxon>Araceae</taxon>
        <taxon>Lemnoideae</taxon>
        <taxon>Spirodela</taxon>
    </lineage>
</organism>
<evidence type="ECO:0000313" key="4">
    <source>
        <dbReference type="Proteomes" id="UP000663760"/>
    </source>
</evidence>
<protein>
    <submittedName>
        <fullName evidence="3">Uncharacterized protein</fullName>
    </submittedName>
</protein>
<proteinExistence type="predicted"/>
<evidence type="ECO:0000313" key="2">
    <source>
        <dbReference type="EMBL" id="CAA2627963.1"/>
    </source>
</evidence>
<feature type="signal peptide" evidence="1">
    <location>
        <begin position="1"/>
        <end position="24"/>
    </location>
</feature>
<sequence>MASSRQVVALVLLALFAVAATADARGTPLRRCIRRCMPNCMMLKKVEPRINQRVCWGVCRMHCKGSGSPKLPGMPQPG</sequence>
<keyword evidence="4" id="KW-1185">Reference proteome</keyword>
<dbReference type="EMBL" id="LR743597">
    <property type="protein sequence ID" value="CAA2627963.1"/>
    <property type="molecule type" value="Genomic_DNA"/>
</dbReference>
<gene>
    <name evidence="2" type="ORF">SI7747_10013612</name>
    <name evidence="3" type="ORF">SI8410_10014719</name>
</gene>
<keyword evidence="1" id="KW-0732">Signal</keyword>
<evidence type="ECO:0000313" key="3">
    <source>
        <dbReference type="EMBL" id="CAA7404041.1"/>
    </source>
</evidence>
<reference evidence="3" key="1">
    <citation type="submission" date="2020-02" db="EMBL/GenBank/DDBJ databases">
        <authorList>
            <person name="Scholz U."/>
            <person name="Mascher M."/>
            <person name="Fiebig A."/>
        </authorList>
    </citation>
    <scope>NUCLEOTIDE SEQUENCE</scope>
</reference>
<dbReference type="AlphaFoldDB" id="A0A7I8L202"/>
<dbReference type="Proteomes" id="UP000663760">
    <property type="component" value="Chromosome 10"/>
</dbReference>
<feature type="chain" id="PRO_5045020061" evidence="1">
    <location>
        <begin position="25"/>
        <end position="78"/>
    </location>
</feature>